<reference evidence="2 3" key="1">
    <citation type="submission" date="2016-10" db="EMBL/GenBank/DDBJ databases">
        <authorList>
            <person name="Varghese N."/>
            <person name="Submissions S."/>
        </authorList>
    </citation>
    <scope>NUCLEOTIDE SEQUENCE [LARGE SCALE GENOMIC DNA]</scope>
    <source>
        <strain evidence="2 3">CGMCC 1.12102</strain>
    </source>
</reference>
<sequence>MHIDFFNLSEKYRLDVFEPASNEADIKAMQKYFKGTEIPDDYILFLSQMSEAEILVMNESYIRIWGASGCLEMNSSHKIQYYIPKSLAIGDDEGGKVIFYAEGKNGFGLYKVGFGDLDINDAEFISPSLSALLIDGVGAEVFL</sequence>
<feature type="domain" description="Knr4/Smi1-like" evidence="1">
    <location>
        <begin position="22"/>
        <end position="133"/>
    </location>
</feature>
<gene>
    <name evidence="2" type="ORF">SAMN02927897_04692</name>
</gene>
<dbReference type="InterPro" id="IPR037883">
    <property type="entry name" value="Knr4/Smi1-like_sf"/>
</dbReference>
<dbReference type="Pfam" id="PF09346">
    <property type="entry name" value="SMI1_KNR4"/>
    <property type="match status" value="1"/>
</dbReference>
<dbReference type="GeneID" id="23847450"/>
<dbReference type="Gene3D" id="3.40.1580.10">
    <property type="entry name" value="SMI1/KNR4-like"/>
    <property type="match status" value="1"/>
</dbReference>
<evidence type="ECO:0000259" key="1">
    <source>
        <dbReference type="Pfam" id="PF09346"/>
    </source>
</evidence>
<dbReference type="RefSeq" id="WP_017460115.1">
    <property type="nucleotide sequence ID" value="NZ_FMUI01000029.1"/>
</dbReference>
<dbReference type="SUPFAM" id="SSF160631">
    <property type="entry name" value="SMI1/KNR4-like"/>
    <property type="match status" value="1"/>
</dbReference>
<dbReference type="Proteomes" id="UP000183569">
    <property type="component" value="Unassembled WGS sequence"/>
</dbReference>
<evidence type="ECO:0000313" key="2">
    <source>
        <dbReference type="EMBL" id="SCX64114.1"/>
    </source>
</evidence>
<organism evidence="2 3">
    <name type="scientific">Kosakonia sacchari</name>
    <dbReference type="NCBI Taxonomy" id="1158459"/>
    <lineage>
        <taxon>Bacteria</taxon>
        <taxon>Pseudomonadati</taxon>
        <taxon>Pseudomonadota</taxon>
        <taxon>Gammaproteobacteria</taxon>
        <taxon>Enterobacterales</taxon>
        <taxon>Enterobacteriaceae</taxon>
        <taxon>Kosakonia</taxon>
    </lineage>
</organism>
<dbReference type="EMBL" id="FMUI01000029">
    <property type="protein sequence ID" value="SCX64114.1"/>
    <property type="molecule type" value="Genomic_DNA"/>
</dbReference>
<comment type="caution">
    <text evidence="2">The sequence shown here is derived from an EMBL/GenBank/DDBJ whole genome shotgun (WGS) entry which is preliminary data.</text>
</comment>
<proteinExistence type="predicted"/>
<dbReference type="AlphaFoldDB" id="A0A1G4ZEJ3"/>
<evidence type="ECO:0000313" key="3">
    <source>
        <dbReference type="Proteomes" id="UP000183569"/>
    </source>
</evidence>
<name>A0A1G4ZEJ3_9ENTR</name>
<accession>A0A1G4ZEJ3</accession>
<protein>
    <recommendedName>
        <fullName evidence="1">Knr4/Smi1-like domain-containing protein</fullName>
    </recommendedName>
</protein>
<dbReference type="InterPro" id="IPR018958">
    <property type="entry name" value="Knr4/Smi1-like_dom"/>
</dbReference>